<dbReference type="InterPro" id="IPR056091">
    <property type="entry name" value="DUF7674"/>
</dbReference>
<sequence length="158" mass="18177">MNDRTDQEILDMLYAWTKSLVPELSAFIERLAELEPEIGPIIAEHIRDNNEMLPTVLMGDIARWVVGVAHESDNPRLRLAPFFAELEDGWGDGQNAVSDLIAVAFVENIFDEPEVVNLLGPELFRYYRIYTGQEKVRRDEVRPMPEVVKKVLKKLGRR</sequence>
<organism evidence="2 3">
    <name type="scientific">Nocardia transvalensis</name>
    <dbReference type="NCBI Taxonomy" id="37333"/>
    <lineage>
        <taxon>Bacteria</taxon>
        <taxon>Bacillati</taxon>
        <taxon>Actinomycetota</taxon>
        <taxon>Actinomycetes</taxon>
        <taxon>Mycobacteriales</taxon>
        <taxon>Nocardiaceae</taxon>
        <taxon>Nocardia</taxon>
    </lineage>
</organism>
<comment type="caution">
    <text evidence="2">The sequence shown here is derived from an EMBL/GenBank/DDBJ whole genome shotgun (WGS) entry which is preliminary data.</text>
</comment>
<dbReference type="AlphaFoldDB" id="A0A7W9PLR2"/>
<dbReference type="EMBL" id="JACHIT010000002">
    <property type="protein sequence ID" value="MBB5918489.1"/>
    <property type="molecule type" value="Genomic_DNA"/>
</dbReference>
<keyword evidence="3" id="KW-1185">Reference proteome</keyword>
<dbReference type="Pfam" id="PF24722">
    <property type="entry name" value="DUF7674"/>
    <property type="match status" value="1"/>
</dbReference>
<reference evidence="2 3" key="1">
    <citation type="submission" date="2020-08" db="EMBL/GenBank/DDBJ databases">
        <title>Sequencing the genomes of 1000 actinobacteria strains.</title>
        <authorList>
            <person name="Klenk H.-P."/>
        </authorList>
    </citation>
    <scope>NUCLEOTIDE SEQUENCE [LARGE SCALE GENOMIC DNA]</scope>
    <source>
        <strain evidence="2 3">DSM 43582</strain>
    </source>
</reference>
<evidence type="ECO:0000259" key="1">
    <source>
        <dbReference type="Pfam" id="PF24722"/>
    </source>
</evidence>
<proteinExistence type="predicted"/>
<evidence type="ECO:0000313" key="2">
    <source>
        <dbReference type="EMBL" id="MBB5918489.1"/>
    </source>
</evidence>
<dbReference type="RefSeq" id="WP_040753569.1">
    <property type="nucleotide sequence ID" value="NZ_JACHIT010000002.1"/>
</dbReference>
<feature type="domain" description="DUF7674" evidence="1">
    <location>
        <begin position="28"/>
        <end position="128"/>
    </location>
</feature>
<dbReference type="Proteomes" id="UP000540412">
    <property type="component" value="Unassembled WGS sequence"/>
</dbReference>
<protein>
    <recommendedName>
        <fullName evidence="1">DUF7674 domain-containing protein</fullName>
    </recommendedName>
</protein>
<gene>
    <name evidence="2" type="ORF">BJY24_007401</name>
</gene>
<evidence type="ECO:0000313" key="3">
    <source>
        <dbReference type="Proteomes" id="UP000540412"/>
    </source>
</evidence>
<accession>A0A7W9PLR2</accession>
<name>A0A7W9PLR2_9NOCA</name>